<dbReference type="RefSeq" id="WP_024753211.1">
    <property type="nucleotide sequence ID" value="NZ_CDNC01000005.1"/>
</dbReference>
<evidence type="ECO:0000259" key="2">
    <source>
        <dbReference type="Pfam" id="PF07238"/>
    </source>
</evidence>
<evidence type="ECO:0000259" key="3">
    <source>
        <dbReference type="Pfam" id="PF20424"/>
    </source>
</evidence>
<dbReference type="InterPro" id="IPR009875">
    <property type="entry name" value="PilZ_domain"/>
</dbReference>
<feature type="compositionally biased region" description="Polar residues" evidence="1">
    <location>
        <begin position="272"/>
        <end position="286"/>
    </location>
</feature>
<dbReference type="EMBL" id="CDNC01000005">
    <property type="protein sequence ID" value="CEM61030.1"/>
    <property type="molecule type" value="Genomic_DNA"/>
</dbReference>
<name>A0A0B7GVR4_TREPH</name>
<dbReference type="AlphaFoldDB" id="A0A0B7GVR4"/>
<reference evidence="5 7" key="3">
    <citation type="submission" date="2019-08" db="EMBL/GenBank/DDBJ databases">
        <authorList>
            <person name="Kuhnert P."/>
        </authorList>
    </citation>
    <scope>NUCLEOTIDE SEQUENCE [LARGE SCALE GENOMIC DNA]</scope>
    <source>
        <strain evidence="5 7">B36.5</strain>
    </source>
</reference>
<proteinExistence type="predicted"/>
<dbReference type="Pfam" id="PF20424">
    <property type="entry name" value="PilZN3"/>
    <property type="match status" value="1"/>
</dbReference>
<feature type="compositionally biased region" description="Basic and acidic residues" evidence="1">
    <location>
        <begin position="287"/>
        <end position="297"/>
    </location>
</feature>
<dbReference type="GO" id="GO:0035438">
    <property type="term" value="F:cyclic-di-GMP binding"/>
    <property type="evidence" value="ECO:0007669"/>
    <property type="project" value="InterPro"/>
</dbReference>
<dbReference type="EMBL" id="CP042817">
    <property type="protein sequence ID" value="QEJ98846.1"/>
    <property type="molecule type" value="Genomic_DNA"/>
</dbReference>
<organism evidence="4 6">
    <name type="scientific">Treponema phagedenis</name>
    <dbReference type="NCBI Taxonomy" id="162"/>
    <lineage>
        <taxon>Bacteria</taxon>
        <taxon>Pseudomonadati</taxon>
        <taxon>Spirochaetota</taxon>
        <taxon>Spirochaetia</taxon>
        <taxon>Spirochaetales</taxon>
        <taxon>Treponemataceae</taxon>
        <taxon>Treponema</taxon>
    </lineage>
</organism>
<dbReference type="OrthoDB" id="350778at2"/>
<dbReference type="Pfam" id="PF07238">
    <property type="entry name" value="PilZ"/>
    <property type="match status" value="1"/>
</dbReference>
<protein>
    <submittedName>
        <fullName evidence="5">PilZ domain-containing protein</fullName>
    </submittedName>
    <submittedName>
        <fullName evidence="4">Type IV pilus assembly protein PilZ</fullName>
    </submittedName>
</protein>
<feature type="domain" description="PilZ" evidence="2">
    <location>
        <begin position="170"/>
        <end position="258"/>
    </location>
</feature>
<accession>A0A0B7GVR4</accession>
<dbReference type="Proteomes" id="UP000323594">
    <property type="component" value="Chromosome"/>
</dbReference>
<evidence type="ECO:0000313" key="5">
    <source>
        <dbReference type="EMBL" id="QEJ98846.1"/>
    </source>
</evidence>
<gene>
    <name evidence="5" type="ORF">FUT82_13145</name>
    <name evidence="4" type="ORF">TPHV1_130068</name>
</gene>
<evidence type="ECO:0000256" key="1">
    <source>
        <dbReference type="SAM" id="MobiDB-lite"/>
    </source>
</evidence>
<keyword evidence="6" id="KW-1185">Reference proteome</keyword>
<reference evidence="4" key="1">
    <citation type="submission" date="2015-01" db="EMBL/GenBank/DDBJ databases">
        <authorList>
            <person name="Xiang T."/>
            <person name="Song Y."/>
            <person name="Huang L."/>
            <person name="Wang B."/>
            <person name="Wu P."/>
        </authorList>
    </citation>
    <scope>NUCLEOTIDE SEQUENCE [LARGE SCALE GENOMIC DNA]</scope>
    <source>
        <strain evidence="4">V1</strain>
    </source>
</reference>
<sequence length="314" mass="35302">MGFATSQQLNKFYDSYKNIDVTFTKDVIQALSLNTQQVYVRCAGSQWPCIINSASMVGAKIIAGKKSGLYAKIEEGHTNLSIRFFFFEPGAKDSLSFFVSAKLIDTTPYRSSADLVIFSLEYTQRAPDDLIEKLGFLLEANISSTKRKEERIQLDPASMRKMNLAKKETIVFIQGIPRRCILRDLSFSGARFIMVGVGSFLSQKGAMLKIDFEEPDVNIGIRGKIVRAEQVEGRKDLVSLAMEFTPGTVPMIYKMHLNQYFSHSRNIPPLESEQQPVQETNQQIQKPQERNPAEPKQAEIPGGLNDLNLPDFTS</sequence>
<feature type="region of interest" description="Disordered" evidence="1">
    <location>
        <begin position="266"/>
        <end position="314"/>
    </location>
</feature>
<reference evidence="6" key="2">
    <citation type="submission" date="2015-01" db="EMBL/GenBank/DDBJ databases">
        <authorList>
            <person name="Manzoor Shahid"/>
            <person name="Zubair Saima"/>
        </authorList>
    </citation>
    <scope>NUCLEOTIDE SEQUENCE [LARGE SCALE GENOMIC DNA]</scope>
    <source>
        <strain evidence="6">V1</strain>
    </source>
</reference>
<evidence type="ECO:0000313" key="7">
    <source>
        <dbReference type="Proteomes" id="UP000323594"/>
    </source>
</evidence>
<dbReference type="InterPro" id="IPR046853">
    <property type="entry name" value="PilZN3"/>
</dbReference>
<evidence type="ECO:0000313" key="6">
    <source>
        <dbReference type="Proteomes" id="UP000042527"/>
    </source>
</evidence>
<feature type="domain" description="PilZN3" evidence="3">
    <location>
        <begin position="7"/>
        <end position="141"/>
    </location>
</feature>
<dbReference type="Proteomes" id="UP000042527">
    <property type="component" value="Unassembled WGS sequence"/>
</dbReference>
<evidence type="ECO:0000313" key="4">
    <source>
        <dbReference type="EMBL" id="CEM61030.1"/>
    </source>
</evidence>